<proteinExistence type="inferred from homology"/>
<dbReference type="SUPFAM" id="SSF53448">
    <property type="entry name" value="Nucleotide-diphospho-sugar transferases"/>
    <property type="match status" value="1"/>
</dbReference>
<dbReference type="Proteomes" id="UP000193431">
    <property type="component" value="Chromosome"/>
</dbReference>
<dbReference type="EMBL" id="CP019344">
    <property type="protein sequence ID" value="ARN77648.1"/>
    <property type="molecule type" value="Genomic_DNA"/>
</dbReference>
<dbReference type="RefSeq" id="WP_085766448.1">
    <property type="nucleotide sequence ID" value="NZ_CP019344.1"/>
</dbReference>
<dbReference type="PANTHER" id="PTHR43630">
    <property type="entry name" value="POLY-BETA-1,6-N-ACETYL-D-GLUCOSAMINE SYNTHASE"/>
    <property type="match status" value="1"/>
</dbReference>
<feature type="domain" description="Glycosyltransferase 2-like" evidence="2">
    <location>
        <begin position="6"/>
        <end position="154"/>
    </location>
</feature>
<dbReference type="AlphaFoldDB" id="A0A1W6MJ50"/>
<evidence type="ECO:0000313" key="4">
    <source>
        <dbReference type="Proteomes" id="UP000193431"/>
    </source>
</evidence>
<keyword evidence="4" id="KW-1185">Reference proteome</keyword>
<gene>
    <name evidence="3" type="ORF">BST97_06365</name>
</gene>
<dbReference type="PANTHER" id="PTHR43630:SF2">
    <property type="entry name" value="GLYCOSYLTRANSFERASE"/>
    <property type="match status" value="1"/>
</dbReference>
<dbReference type="Gene3D" id="3.90.550.10">
    <property type="entry name" value="Spore Coat Polysaccharide Biosynthesis Protein SpsA, Chain A"/>
    <property type="match status" value="1"/>
</dbReference>
<dbReference type="InterPro" id="IPR029044">
    <property type="entry name" value="Nucleotide-diphossugar_trans"/>
</dbReference>
<accession>A0A1W6MJ50</accession>
<dbReference type="STRING" id="331648.BST97_06365"/>
<dbReference type="CDD" id="cd02511">
    <property type="entry name" value="Beta4Glucosyltransferase"/>
    <property type="match status" value="1"/>
</dbReference>
<dbReference type="InterPro" id="IPR001173">
    <property type="entry name" value="Glyco_trans_2-like"/>
</dbReference>
<name>A0A1W6MJ50_9FLAO</name>
<organism evidence="3 4">
    <name type="scientific">Nonlabens spongiae</name>
    <dbReference type="NCBI Taxonomy" id="331648"/>
    <lineage>
        <taxon>Bacteria</taxon>
        <taxon>Pseudomonadati</taxon>
        <taxon>Bacteroidota</taxon>
        <taxon>Flavobacteriia</taxon>
        <taxon>Flavobacteriales</taxon>
        <taxon>Flavobacteriaceae</taxon>
        <taxon>Nonlabens</taxon>
    </lineage>
</organism>
<comment type="similarity">
    <text evidence="1">Belongs to the glycosyltransferase 2 family. WaaE/KdtX subfamily.</text>
</comment>
<reference evidence="3 4" key="1">
    <citation type="submission" date="2016-11" db="EMBL/GenBank/DDBJ databases">
        <title>Trade-off between light-utilization and light-protection in marine flavobacteria.</title>
        <authorList>
            <person name="Kumagai Y."/>
        </authorList>
    </citation>
    <scope>NUCLEOTIDE SEQUENCE [LARGE SCALE GENOMIC DNA]</scope>
    <source>
        <strain evidence="3 4">JCM 13191</strain>
    </source>
</reference>
<dbReference type="Pfam" id="PF00535">
    <property type="entry name" value="Glycos_transf_2"/>
    <property type="match status" value="1"/>
</dbReference>
<sequence>MPKLAVIIPTLNEESYILEALESVEFADEIILIDSFSSDRTVELAEPFVTKVIQRKFDNFSDQKNAALDQTQADWVFFLDADERVTPELKKSILKAIESEEHNGYKVEFVHHYMDRFLYHHTDKTIRLIRNTGYRFEGEVHEHFVIEGQTPLLKGFINHYTYKGFDSYLQKKMLYGNFQAQQVLRKKKSNNLFLCLVKPNFRFIKSVIFKNGYKDGFPAIVVGQINGYGVFQRLIKSRILQEKSPIETYKDLVEFNSFLDSYHQDCRKRALNNHVSKTKGGFALKLSSMAVFFKQYFLKLKILKGAEGLVEAYLAGNAIFIYGVYQWLESKNLK</sequence>
<evidence type="ECO:0000256" key="1">
    <source>
        <dbReference type="ARBA" id="ARBA00038494"/>
    </source>
</evidence>
<protein>
    <recommendedName>
        <fullName evidence="2">Glycosyltransferase 2-like domain-containing protein</fullName>
    </recommendedName>
</protein>
<evidence type="ECO:0000313" key="3">
    <source>
        <dbReference type="EMBL" id="ARN77648.1"/>
    </source>
</evidence>
<dbReference type="OrthoDB" id="9815923at2"/>
<evidence type="ECO:0000259" key="2">
    <source>
        <dbReference type="Pfam" id="PF00535"/>
    </source>
</evidence>